<dbReference type="InterPro" id="IPR018247">
    <property type="entry name" value="EF_Hand_1_Ca_BS"/>
</dbReference>
<keyword evidence="2 6" id="KW-0645">Protease</keyword>
<keyword evidence="3 6" id="KW-0378">Hydrolase</keyword>
<dbReference type="InterPro" id="IPR036213">
    <property type="entry name" value="Calpain_III_sf"/>
</dbReference>
<dbReference type="InterPro" id="IPR033883">
    <property type="entry name" value="C2_III"/>
</dbReference>
<dbReference type="InterPro" id="IPR001300">
    <property type="entry name" value="Peptidase_C2_calpain_cat"/>
</dbReference>
<organism evidence="9 10">
    <name type="scientific">Aplysia californica</name>
    <name type="common">California sea hare</name>
    <dbReference type="NCBI Taxonomy" id="6500"/>
    <lineage>
        <taxon>Eukaryota</taxon>
        <taxon>Metazoa</taxon>
        <taxon>Spiralia</taxon>
        <taxon>Lophotrochozoa</taxon>
        <taxon>Mollusca</taxon>
        <taxon>Gastropoda</taxon>
        <taxon>Heterobranchia</taxon>
        <taxon>Euthyneura</taxon>
        <taxon>Tectipleura</taxon>
        <taxon>Aplysiida</taxon>
        <taxon>Aplysioidea</taxon>
        <taxon>Aplysiidae</taxon>
        <taxon>Aplysia</taxon>
    </lineage>
</organism>
<keyword evidence="5" id="KW-0106">Calcium</keyword>
<dbReference type="PANTHER" id="PTHR10183">
    <property type="entry name" value="CALPAIN"/>
    <property type="match status" value="1"/>
</dbReference>
<name>A0ABM0K0B6_APLCA</name>
<dbReference type="Gene3D" id="1.10.238.10">
    <property type="entry name" value="EF-hand"/>
    <property type="match status" value="1"/>
</dbReference>
<dbReference type="SMART" id="SM00230">
    <property type="entry name" value="CysPc"/>
    <property type="match status" value="1"/>
</dbReference>
<feature type="domain" description="Calpain catalytic" evidence="7">
    <location>
        <begin position="31"/>
        <end position="338"/>
    </location>
</feature>
<accession>A0ABM0K0B6</accession>
<evidence type="ECO:0000313" key="9">
    <source>
        <dbReference type="Proteomes" id="UP000694888"/>
    </source>
</evidence>
<proteinExistence type="inferred from homology"/>
<feature type="active site" evidence="6">
    <location>
        <position position="88"/>
    </location>
</feature>
<dbReference type="SUPFAM" id="SSF47473">
    <property type="entry name" value="EF-hand"/>
    <property type="match status" value="1"/>
</dbReference>
<dbReference type="Pfam" id="PF01067">
    <property type="entry name" value="Calpain_III"/>
    <property type="match status" value="1"/>
</dbReference>
<keyword evidence="9" id="KW-1185">Reference proteome</keyword>
<comment type="similarity">
    <text evidence="1">Belongs to the peptidase C2 family.</text>
</comment>
<dbReference type="InterPro" id="IPR038765">
    <property type="entry name" value="Papain-like_cys_pep_sf"/>
</dbReference>
<evidence type="ECO:0000256" key="6">
    <source>
        <dbReference type="PROSITE-ProRule" id="PRU00239"/>
    </source>
</evidence>
<dbReference type="Gene3D" id="3.90.70.10">
    <property type="entry name" value="Cysteine proteinases"/>
    <property type="match status" value="1"/>
</dbReference>
<dbReference type="InterPro" id="IPR022682">
    <property type="entry name" value="Calpain_domain_III"/>
</dbReference>
<dbReference type="CDD" id="cd00044">
    <property type="entry name" value="CysPc"/>
    <property type="match status" value="1"/>
</dbReference>
<feature type="domain" description="EF-hand" evidence="8">
    <location>
        <begin position="586"/>
        <end position="621"/>
    </location>
</feature>
<dbReference type="PROSITE" id="PS50203">
    <property type="entry name" value="CALPAIN_CAT"/>
    <property type="match status" value="1"/>
</dbReference>
<dbReference type="SUPFAM" id="SSF49758">
    <property type="entry name" value="Calpain large subunit, middle domain (domain III)"/>
    <property type="match status" value="1"/>
</dbReference>
<dbReference type="Proteomes" id="UP000694888">
    <property type="component" value="Unplaced"/>
</dbReference>
<dbReference type="CDD" id="cd00214">
    <property type="entry name" value="Calpain_III"/>
    <property type="match status" value="1"/>
</dbReference>
<dbReference type="Pfam" id="PF00648">
    <property type="entry name" value="Peptidase_C2"/>
    <property type="match status" value="1"/>
</dbReference>
<dbReference type="InterPro" id="IPR022684">
    <property type="entry name" value="Calpain_cysteine_protease"/>
</dbReference>
<evidence type="ECO:0000256" key="1">
    <source>
        <dbReference type="ARBA" id="ARBA00007623"/>
    </source>
</evidence>
<evidence type="ECO:0000313" key="10">
    <source>
        <dbReference type="RefSeq" id="XP_005105754.2"/>
    </source>
</evidence>
<dbReference type="PROSITE" id="PS00018">
    <property type="entry name" value="EF_HAND_1"/>
    <property type="match status" value="1"/>
</dbReference>
<dbReference type="InterPro" id="IPR002048">
    <property type="entry name" value="EF_hand_dom"/>
</dbReference>
<dbReference type="Gene3D" id="2.60.120.380">
    <property type="match status" value="1"/>
</dbReference>
<gene>
    <name evidence="10" type="primary">LOC101854817</name>
</gene>
<evidence type="ECO:0000259" key="8">
    <source>
        <dbReference type="PROSITE" id="PS50222"/>
    </source>
</evidence>
<dbReference type="PRINTS" id="PR00704">
    <property type="entry name" value="CALPAIN"/>
</dbReference>
<evidence type="ECO:0000256" key="3">
    <source>
        <dbReference type="ARBA" id="ARBA00022801"/>
    </source>
</evidence>
<reference evidence="10" key="1">
    <citation type="submission" date="2025-08" db="UniProtKB">
        <authorList>
            <consortium name="RefSeq"/>
        </authorList>
    </citation>
    <scope>IDENTIFICATION</scope>
</reference>
<evidence type="ECO:0000256" key="2">
    <source>
        <dbReference type="ARBA" id="ARBA00022670"/>
    </source>
</evidence>
<dbReference type="SMART" id="SM00720">
    <property type="entry name" value="calpain_III"/>
    <property type="match status" value="1"/>
</dbReference>
<dbReference type="SUPFAM" id="SSF54001">
    <property type="entry name" value="Cysteine proteinases"/>
    <property type="match status" value="1"/>
</dbReference>
<dbReference type="PROSITE" id="PS50222">
    <property type="entry name" value="EF_HAND_2"/>
    <property type="match status" value="1"/>
</dbReference>
<evidence type="ECO:0000256" key="5">
    <source>
        <dbReference type="ARBA" id="ARBA00022837"/>
    </source>
</evidence>
<evidence type="ECO:0000259" key="7">
    <source>
        <dbReference type="PROSITE" id="PS50203"/>
    </source>
</evidence>
<feature type="active site" evidence="6">
    <location>
        <position position="252"/>
    </location>
</feature>
<dbReference type="InterPro" id="IPR022683">
    <property type="entry name" value="Calpain_III"/>
</dbReference>
<dbReference type="InterPro" id="IPR011992">
    <property type="entry name" value="EF-hand-dom_pair"/>
</dbReference>
<protein>
    <submittedName>
        <fullName evidence="10">Calpain-A</fullName>
    </submittedName>
</protein>
<dbReference type="RefSeq" id="XP_005105754.2">
    <property type="nucleotide sequence ID" value="XM_005105697.3"/>
</dbReference>
<dbReference type="PANTHER" id="PTHR10183:SF427">
    <property type="entry name" value="CALPAIN-9-LIKE ISOFORM X1"/>
    <property type="match status" value="1"/>
</dbReference>
<dbReference type="GeneID" id="101854817"/>
<evidence type="ECO:0000256" key="4">
    <source>
        <dbReference type="ARBA" id="ARBA00022807"/>
    </source>
</evidence>
<sequence length="683" mass="79225">MSSGAEDPTIVEQKRREFDAVRTDHLKRRQLYEDPTFLPVDSSLFFSTPPAFPVQWLRPNEITWYGPKPVFSDGINRFDVCQGELADCWFVAAMACLCSRPEYRPLFERVVDPNQSFQDDWYAGVFRFNFWRFGQWEQVLIDDLLPTRGGHLVYSYSPHRNEFWPALMEKAYAKVNGSFEGLSLGFLLDSLTDLTGGLAEFYRLHGPDADFPKNIHKIIHRALERQSIIGCNILNSGRGVEALRPNGLLEAHAYTIGDIREIEYGQNRENKVILIKVRNPLGDSMEWNGRWNERSDEWQQISPELRKDLVISKPDGEFWMEFGDFQEQFDDVIICNLTPDSPVDFKKKWFSVDHHGRWTKYFNAGGSSSSPKHWSNPQYLLKLEDTDEDDDNMCSVVIQLMQKDRRKIKRQDIRARFLNIGFYVYKIPEGLSPPLKKEFFQHNKSVASAGDHSRQVTKRLTLSPGKYVVVPCTFNAEEEGDFYLRFFFEKGQVSEYLDQKTGAPNILEPTPSPEWKEKEQTFRDFFYKVSGEDLEVNAFELREAINEELKKENINISTDACKSFITLMAADGYNKLSFNAFQTLWDYLSTWKAHFFQFDVDRSGSLDSRELGKVTDAAGYRLSNETLGRLVFRYADENGKISLNNCFAAMAHLMNTHNVFRDTQNYGRSILGLEQWLERTLFL</sequence>
<feature type="active site" evidence="6">
    <location>
        <position position="279"/>
    </location>
</feature>
<keyword evidence="4 6" id="KW-0788">Thiol protease</keyword>